<dbReference type="InterPro" id="IPR016152">
    <property type="entry name" value="PTrfase/Anion_transptr"/>
</dbReference>
<comment type="caution">
    <text evidence="1">The sequence shown here is derived from an EMBL/GenBank/DDBJ whole genome shotgun (WGS) entry which is preliminary data.</text>
</comment>
<dbReference type="GO" id="GO:0030295">
    <property type="term" value="F:protein kinase activator activity"/>
    <property type="evidence" value="ECO:0007669"/>
    <property type="project" value="TreeGrafter"/>
</dbReference>
<dbReference type="PANTHER" id="PTHR47738">
    <property type="entry name" value="PTS SYSTEM FRUCTOSE-LIKE EIIA COMPONENT-RELATED"/>
    <property type="match status" value="1"/>
</dbReference>
<reference evidence="1 2" key="1">
    <citation type="submission" date="2015-06" db="EMBL/GenBank/DDBJ databases">
        <title>The Genome Sequence of Enterococcus faecium 131EA1.</title>
        <authorList>
            <consortium name="The Broad Institute Genomics Platform"/>
            <consortium name="The Broad Institute Genome Sequencing Center for Infectious Disease"/>
            <person name="Earl A.M."/>
            <person name="Van Tyne D."/>
            <person name="Lebreton F."/>
            <person name="Saavedra J.T."/>
            <person name="Gilmore M.S."/>
            <person name="Manson Mcguire A."/>
            <person name="Clock S."/>
            <person name="Crupain M."/>
            <person name="Rangan U."/>
            <person name="Young S."/>
            <person name="Abouelleil A."/>
            <person name="Cao P."/>
            <person name="Chapman S.B."/>
            <person name="Griggs A."/>
            <person name="Priest M."/>
            <person name="Shea T."/>
            <person name="Wortman J."/>
            <person name="Nusbaum C."/>
            <person name="Birren B."/>
        </authorList>
    </citation>
    <scope>NUCLEOTIDE SEQUENCE [LARGE SCALE GENOMIC DNA]</scope>
    <source>
        <strain evidence="1 2">131EA1</strain>
    </source>
</reference>
<protein>
    <submittedName>
        <fullName evidence="1">Uncharacterized protein</fullName>
    </submittedName>
</protein>
<dbReference type="Proteomes" id="UP000253144">
    <property type="component" value="Unassembled WGS sequence"/>
</dbReference>
<dbReference type="CDD" id="cd00211">
    <property type="entry name" value="PTS_IIA_fru"/>
    <property type="match status" value="1"/>
</dbReference>
<dbReference type="SUPFAM" id="SSF55804">
    <property type="entry name" value="Phoshotransferase/anion transport protein"/>
    <property type="match status" value="1"/>
</dbReference>
<dbReference type="AlphaFoldDB" id="A0A3F3NQS2"/>
<dbReference type="InterPro" id="IPR051541">
    <property type="entry name" value="PTS_SugarTrans_NitroReg"/>
</dbReference>
<dbReference type="Gene3D" id="3.40.930.10">
    <property type="entry name" value="Mannitol-specific EII, Chain A"/>
    <property type="match status" value="1"/>
</dbReference>
<evidence type="ECO:0000313" key="1">
    <source>
        <dbReference type="EMBL" id="RBS34336.1"/>
    </source>
</evidence>
<proteinExistence type="predicted"/>
<dbReference type="PANTHER" id="PTHR47738:SF1">
    <property type="entry name" value="NITROGEN REGULATORY PROTEIN"/>
    <property type="match status" value="1"/>
</dbReference>
<evidence type="ECO:0000313" key="2">
    <source>
        <dbReference type="Proteomes" id="UP000253144"/>
    </source>
</evidence>
<dbReference type="InterPro" id="IPR002178">
    <property type="entry name" value="PTS_EIIA_type-2_dom"/>
</dbReference>
<organism evidence="1 2">
    <name type="scientific">Enterococcus faecium</name>
    <name type="common">Streptococcus faecium</name>
    <dbReference type="NCBI Taxonomy" id="1352"/>
    <lineage>
        <taxon>Bacteria</taxon>
        <taxon>Bacillati</taxon>
        <taxon>Bacillota</taxon>
        <taxon>Bacilli</taxon>
        <taxon>Lactobacillales</taxon>
        <taxon>Enterococcaceae</taxon>
        <taxon>Enterococcus</taxon>
    </lineage>
</organism>
<dbReference type="Pfam" id="PF00359">
    <property type="entry name" value="PTS_EIIA_2"/>
    <property type="match status" value="1"/>
</dbReference>
<accession>A0A3F3NQS2</accession>
<name>A0A3F3NQS2_ENTFC</name>
<dbReference type="PROSITE" id="PS51094">
    <property type="entry name" value="PTS_EIIA_TYPE_2"/>
    <property type="match status" value="1"/>
</dbReference>
<sequence>MMTDSVFVKENIFINEEPISDKMALFKYISENAKHLNYVLSEQDCFDGLVDRESQQTTGFQDGFAIPHCKNDTVVSPKMLYVKTEPIPWDSLDRKDITDSFVLLIPEKGAEEHLKILAKIARSLIDGGYRDSLKKAKTKPEIFELISNKLEV</sequence>
<gene>
    <name evidence="1" type="ORF">EB12_00790</name>
</gene>
<dbReference type="EMBL" id="LEQJ01000003">
    <property type="protein sequence ID" value="RBS34336.1"/>
    <property type="molecule type" value="Genomic_DNA"/>
</dbReference>